<evidence type="ECO:0000313" key="26">
    <source>
        <dbReference type="Proteomes" id="UP000460298"/>
    </source>
</evidence>
<keyword evidence="10" id="KW-0443">Lipid metabolism</keyword>
<sequence length="196" mass="22668">MNLNQSHFQGASLTGRDWHHPNCYGCGEENEKGLHADFTFDEKTGEVRFSYTPAQHFEGAPGFSHGGMLATLLDEAQGCLCFHVGHVVMTEKLHMNYHKATPLDTAFHVRAWLTAVRKRRLYTRAVIFNDANEIHVSSSASWYVLPERLTRRMFQGKHSEEFTEKSLRLIEANRRRAKEIRRRLKVEKENPTIQSR</sequence>
<evidence type="ECO:0000256" key="3">
    <source>
        <dbReference type="ARBA" id="ARBA00004632"/>
    </source>
</evidence>
<dbReference type="InterPro" id="IPR052365">
    <property type="entry name" value="THEM4/THEM5_acyl-CoA_thioest"/>
</dbReference>
<keyword evidence="12" id="KW-0966">Cell projection</keyword>
<dbReference type="GO" id="GO:0005737">
    <property type="term" value="C:cytoplasm"/>
    <property type="evidence" value="ECO:0007669"/>
    <property type="project" value="UniProtKB-SubCell"/>
</dbReference>
<keyword evidence="7" id="KW-0378">Hydrolase</keyword>
<evidence type="ECO:0000256" key="12">
    <source>
        <dbReference type="ARBA" id="ARBA00023273"/>
    </source>
</evidence>
<evidence type="ECO:0000256" key="1">
    <source>
        <dbReference type="ARBA" id="ARBA00004170"/>
    </source>
</evidence>
<keyword evidence="4" id="KW-1003">Cell membrane</keyword>
<keyword evidence="8" id="KW-0276">Fatty acid metabolism</keyword>
<evidence type="ECO:0000256" key="6">
    <source>
        <dbReference type="ARBA" id="ARBA00022703"/>
    </source>
</evidence>
<evidence type="ECO:0000256" key="21">
    <source>
        <dbReference type="ARBA" id="ARBA00047969"/>
    </source>
</evidence>
<comment type="catalytic activity">
    <reaction evidence="13">
        <text>(5Z,8Z,11Z,14Z)-eicosatetraenoyl-CoA + H2O = (5Z,8Z,11Z,14Z)-eicosatetraenoate + CoA + H(+)</text>
        <dbReference type="Rhea" id="RHEA:40151"/>
        <dbReference type="ChEBI" id="CHEBI:15377"/>
        <dbReference type="ChEBI" id="CHEBI:15378"/>
        <dbReference type="ChEBI" id="CHEBI:32395"/>
        <dbReference type="ChEBI" id="CHEBI:57287"/>
        <dbReference type="ChEBI" id="CHEBI:57368"/>
    </reaction>
    <physiologicalReaction direction="left-to-right" evidence="13">
        <dbReference type="Rhea" id="RHEA:40152"/>
    </physiologicalReaction>
</comment>
<organism evidence="25 26">
    <name type="scientific">Leptonema illini</name>
    <dbReference type="NCBI Taxonomy" id="183"/>
    <lineage>
        <taxon>Bacteria</taxon>
        <taxon>Pseudomonadati</taxon>
        <taxon>Spirochaetota</taxon>
        <taxon>Spirochaetia</taxon>
        <taxon>Leptospirales</taxon>
        <taxon>Leptospiraceae</taxon>
        <taxon>Leptonema</taxon>
    </lineage>
</organism>
<evidence type="ECO:0000256" key="17">
    <source>
        <dbReference type="ARBA" id="ARBA00040123"/>
    </source>
</evidence>
<proteinExistence type="inferred from homology"/>
<comment type="catalytic activity">
    <reaction evidence="19">
        <text>octanoyl-CoA + H2O = octanoate + CoA + H(+)</text>
        <dbReference type="Rhea" id="RHEA:30143"/>
        <dbReference type="ChEBI" id="CHEBI:15377"/>
        <dbReference type="ChEBI" id="CHEBI:15378"/>
        <dbReference type="ChEBI" id="CHEBI:25646"/>
        <dbReference type="ChEBI" id="CHEBI:57287"/>
        <dbReference type="ChEBI" id="CHEBI:57386"/>
    </reaction>
    <physiologicalReaction direction="left-to-right" evidence="19">
        <dbReference type="Rhea" id="RHEA:30144"/>
    </physiologicalReaction>
</comment>
<dbReference type="AlphaFoldDB" id="A0A833H4V1"/>
<comment type="similarity">
    <text evidence="15">Belongs to the THEM4/THEM5 thioesterase family.</text>
</comment>
<evidence type="ECO:0000256" key="8">
    <source>
        <dbReference type="ARBA" id="ARBA00022832"/>
    </source>
</evidence>
<keyword evidence="11" id="KW-0472">Membrane</keyword>
<dbReference type="InterPro" id="IPR029069">
    <property type="entry name" value="HotDog_dom_sf"/>
</dbReference>
<dbReference type="PANTHER" id="PTHR12418">
    <property type="entry name" value="ACYL-COENZYME A THIOESTERASE THEM4"/>
    <property type="match status" value="1"/>
</dbReference>
<gene>
    <name evidence="25" type="ORF">F9K24_00385</name>
</gene>
<comment type="catalytic activity">
    <reaction evidence="14">
        <text>(9Z)-octadecenoyl-CoA + H2O = (9Z)-octadecenoate + CoA + H(+)</text>
        <dbReference type="Rhea" id="RHEA:40139"/>
        <dbReference type="ChEBI" id="CHEBI:15377"/>
        <dbReference type="ChEBI" id="CHEBI:15378"/>
        <dbReference type="ChEBI" id="CHEBI:30823"/>
        <dbReference type="ChEBI" id="CHEBI:57287"/>
        <dbReference type="ChEBI" id="CHEBI:57387"/>
    </reaction>
    <physiologicalReaction direction="left-to-right" evidence="14">
        <dbReference type="Rhea" id="RHEA:40140"/>
    </physiologicalReaction>
</comment>
<evidence type="ECO:0000256" key="13">
    <source>
        <dbReference type="ARBA" id="ARBA00035852"/>
    </source>
</evidence>
<evidence type="ECO:0000256" key="16">
    <source>
        <dbReference type="ARBA" id="ARBA00038848"/>
    </source>
</evidence>
<dbReference type="Pfam" id="PF03061">
    <property type="entry name" value="4HBT"/>
    <property type="match status" value="1"/>
</dbReference>
<evidence type="ECO:0000256" key="7">
    <source>
        <dbReference type="ARBA" id="ARBA00022801"/>
    </source>
</evidence>
<evidence type="ECO:0000256" key="14">
    <source>
        <dbReference type="ARBA" id="ARBA00037002"/>
    </source>
</evidence>
<dbReference type="GO" id="GO:0016020">
    <property type="term" value="C:membrane"/>
    <property type="evidence" value="ECO:0007669"/>
    <property type="project" value="UniProtKB-SubCell"/>
</dbReference>
<dbReference type="Proteomes" id="UP000460298">
    <property type="component" value="Unassembled WGS sequence"/>
</dbReference>
<evidence type="ECO:0000256" key="15">
    <source>
        <dbReference type="ARBA" id="ARBA00038456"/>
    </source>
</evidence>
<protein>
    <recommendedName>
        <fullName evidence="17">Acyl-coenzyme A thioesterase THEM4</fullName>
        <ecNumber evidence="16">3.1.2.2</ecNumber>
    </recommendedName>
    <alternativeName>
        <fullName evidence="18">Thioesterase superfamily member 4</fullName>
    </alternativeName>
</protein>
<evidence type="ECO:0000256" key="18">
    <source>
        <dbReference type="ARBA" id="ARBA00043210"/>
    </source>
</evidence>
<feature type="domain" description="Thioesterase" evidence="24">
    <location>
        <begin position="62"/>
        <end position="131"/>
    </location>
</feature>
<evidence type="ECO:0000256" key="19">
    <source>
        <dbReference type="ARBA" id="ARBA00047588"/>
    </source>
</evidence>
<reference evidence="25 26" key="1">
    <citation type="submission" date="2019-10" db="EMBL/GenBank/DDBJ databases">
        <title>Extracellular Electron Transfer in a Candidatus Methanoperedens spp. Enrichment Culture.</title>
        <authorList>
            <person name="Berger S."/>
            <person name="Rangel Shaw D."/>
            <person name="Berben T."/>
            <person name="In 'T Zandt M."/>
            <person name="Frank J."/>
            <person name="Reimann J."/>
            <person name="Jetten M.S.M."/>
            <person name="Welte C.U."/>
        </authorList>
    </citation>
    <scope>NUCLEOTIDE SEQUENCE [LARGE SCALE GENOMIC DNA]</scope>
    <source>
        <strain evidence="25">SB12</strain>
    </source>
</reference>
<evidence type="ECO:0000256" key="23">
    <source>
        <dbReference type="ARBA" id="ARBA00048180"/>
    </source>
</evidence>
<comment type="caution">
    <text evidence="25">The sequence shown here is derived from an EMBL/GenBank/DDBJ whole genome shotgun (WGS) entry which is preliminary data.</text>
</comment>
<dbReference type="SUPFAM" id="SSF54637">
    <property type="entry name" value="Thioesterase/thiol ester dehydrase-isomerase"/>
    <property type="match status" value="1"/>
</dbReference>
<evidence type="ECO:0000256" key="5">
    <source>
        <dbReference type="ARBA" id="ARBA00022490"/>
    </source>
</evidence>
<keyword evidence="6" id="KW-0053">Apoptosis</keyword>
<comment type="catalytic activity">
    <reaction evidence="21">
        <text>decanoyl-CoA + H2O = decanoate + CoA + H(+)</text>
        <dbReference type="Rhea" id="RHEA:40059"/>
        <dbReference type="ChEBI" id="CHEBI:15377"/>
        <dbReference type="ChEBI" id="CHEBI:15378"/>
        <dbReference type="ChEBI" id="CHEBI:27689"/>
        <dbReference type="ChEBI" id="CHEBI:57287"/>
        <dbReference type="ChEBI" id="CHEBI:61430"/>
    </reaction>
    <physiologicalReaction direction="left-to-right" evidence="21">
        <dbReference type="Rhea" id="RHEA:40060"/>
    </physiologicalReaction>
</comment>
<dbReference type="GO" id="GO:0006631">
    <property type="term" value="P:fatty acid metabolic process"/>
    <property type="evidence" value="ECO:0007669"/>
    <property type="project" value="UniProtKB-KW"/>
</dbReference>
<dbReference type="EC" id="3.1.2.2" evidence="16"/>
<evidence type="ECO:0000256" key="2">
    <source>
        <dbReference type="ARBA" id="ARBA00004496"/>
    </source>
</evidence>
<comment type="catalytic activity">
    <reaction evidence="23">
        <text>tetradecanoyl-CoA + H2O = tetradecanoate + CoA + H(+)</text>
        <dbReference type="Rhea" id="RHEA:40119"/>
        <dbReference type="ChEBI" id="CHEBI:15377"/>
        <dbReference type="ChEBI" id="CHEBI:15378"/>
        <dbReference type="ChEBI" id="CHEBI:30807"/>
        <dbReference type="ChEBI" id="CHEBI:57287"/>
        <dbReference type="ChEBI" id="CHEBI:57385"/>
    </reaction>
    <physiologicalReaction direction="left-to-right" evidence="23">
        <dbReference type="Rhea" id="RHEA:40120"/>
    </physiologicalReaction>
</comment>
<dbReference type="InterPro" id="IPR006683">
    <property type="entry name" value="Thioestr_dom"/>
</dbReference>
<name>A0A833H4V1_9LEPT</name>
<keyword evidence="9" id="KW-0809">Transit peptide</keyword>
<evidence type="ECO:0000256" key="22">
    <source>
        <dbReference type="ARBA" id="ARBA00048074"/>
    </source>
</evidence>
<comment type="catalytic activity">
    <reaction evidence="20">
        <text>hexadecanoyl-CoA + H2O = hexadecanoate + CoA + H(+)</text>
        <dbReference type="Rhea" id="RHEA:16645"/>
        <dbReference type="ChEBI" id="CHEBI:7896"/>
        <dbReference type="ChEBI" id="CHEBI:15377"/>
        <dbReference type="ChEBI" id="CHEBI:15378"/>
        <dbReference type="ChEBI" id="CHEBI:57287"/>
        <dbReference type="ChEBI" id="CHEBI:57379"/>
        <dbReference type="EC" id="3.1.2.2"/>
    </reaction>
    <physiologicalReaction direction="left-to-right" evidence="20">
        <dbReference type="Rhea" id="RHEA:16646"/>
    </physiologicalReaction>
</comment>
<dbReference type="GO" id="GO:0016790">
    <property type="term" value="F:thiolester hydrolase activity"/>
    <property type="evidence" value="ECO:0007669"/>
    <property type="project" value="UniProtKB-ARBA"/>
</dbReference>
<evidence type="ECO:0000256" key="11">
    <source>
        <dbReference type="ARBA" id="ARBA00023136"/>
    </source>
</evidence>
<evidence type="ECO:0000313" key="25">
    <source>
        <dbReference type="EMBL" id="KAB2935218.1"/>
    </source>
</evidence>
<accession>A0A833H4V1</accession>
<dbReference type="EMBL" id="WBUI01000001">
    <property type="protein sequence ID" value="KAB2935218.1"/>
    <property type="molecule type" value="Genomic_DNA"/>
</dbReference>
<comment type="subcellular location">
    <subcellularLocation>
        <location evidence="3">Cell projection</location>
        <location evidence="3">Ruffle membrane</location>
    </subcellularLocation>
    <subcellularLocation>
        <location evidence="2">Cytoplasm</location>
    </subcellularLocation>
    <subcellularLocation>
        <location evidence="1">Membrane</location>
        <topology evidence="1">Peripheral membrane protein</topology>
    </subcellularLocation>
</comment>
<keyword evidence="5" id="KW-0963">Cytoplasm</keyword>
<evidence type="ECO:0000256" key="10">
    <source>
        <dbReference type="ARBA" id="ARBA00023098"/>
    </source>
</evidence>
<dbReference type="Gene3D" id="3.10.129.10">
    <property type="entry name" value="Hotdog Thioesterase"/>
    <property type="match status" value="1"/>
</dbReference>
<dbReference type="CDD" id="cd03443">
    <property type="entry name" value="PaaI_thioesterase"/>
    <property type="match status" value="1"/>
</dbReference>
<evidence type="ECO:0000256" key="20">
    <source>
        <dbReference type="ARBA" id="ARBA00047734"/>
    </source>
</evidence>
<evidence type="ECO:0000256" key="4">
    <source>
        <dbReference type="ARBA" id="ARBA00022475"/>
    </source>
</evidence>
<comment type="catalytic activity">
    <reaction evidence="22">
        <text>dodecanoyl-CoA + H2O = dodecanoate + CoA + H(+)</text>
        <dbReference type="Rhea" id="RHEA:30135"/>
        <dbReference type="ChEBI" id="CHEBI:15377"/>
        <dbReference type="ChEBI" id="CHEBI:15378"/>
        <dbReference type="ChEBI" id="CHEBI:18262"/>
        <dbReference type="ChEBI" id="CHEBI:57287"/>
        <dbReference type="ChEBI" id="CHEBI:57375"/>
    </reaction>
    <physiologicalReaction direction="left-to-right" evidence="22">
        <dbReference type="Rhea" id="RHEA:30136"/>
    </physiologicalReaction>
</comment>
<evidence type="ECO:0000259" key="24">
    <source>
        <dbReference type="Pfam" id="PF03061"/>
    </source>
</evidence>
<evidence type="ECO:0000256" key="9">
    <source>
        <dbReference type="ARBA" id="ARBA00022946"/>
    </source>
</evidence>
<dbReference type="PANTHER" id="PTHR12418:SF19">
    <property type="entry name" value="ACYL-COENZYME A THIOESTERASE THEM4"/>
    <property type="match status" value="1"/>
</dbReference>